<name>T2KG48_9LACO</name>
<evidence type="ECO:0000256" key="2">
    <source>
        <dbReference type="ARBA" id="ARBA00022679"/>
    </source>
</evidence>
<reference evidence="4" key="1">
    <citation type="journal article" date="2014" name="Appl. Environ. Microbiol.">
        <title>Exopolysaccharide production and ropy phenotype are determined by two gene clusters in putative probiotic strain Lactobacillus paraplantarum BGCG11.</title>
        <authorList>
            <person name="Zivkovic M."/>
            <person name="Miljkovic M."/>
            <person name="Ruas-Madiedo P."/>
            <person name="Strahinic I."/>
            <person name="Tolinacki M."/>
            <person name="Golic N."/>
            <person name="Kojic M."/>
        </authorList>
    </citation>
    <scope>NUCLEOTIDE SEQUENCE</scope>
    <source>
        <strain evidence="4">BGCG11</strain>
    </source>
</reference>
<dbReference type="AlphaFoldDB" id="T2KG48"/>
<dbReference type="PANTHER" id="PTHR13778:SF47">
    <property type="entry name" value="LIPOPOLYSACCHARIDE 1,3-GALACTOSYLTRANSFERASE"/>
    <property type="match status" value="1"/>
</dbReference>
<sequence>MNIVYGCDDKFAPVLYVSIATLIKFNKDSKLNIYIIDDHVSKTSKDAINKLKKEQQQIFWLPMLNINNEVGSAISFDRGSSAQFARIFIARYLPNNVDKVLYLDCDTMITASIEELWNSDLSNITFGACLDAFGELYSQNLKLPLNANLINSGVLLINLVRWRFNYKESQAIKILKENNGKLQQADQGLLDILVQNDLKILDPKFNCINGYFEFSYSEWIKYRKPKKAYTDIYTAHLIQNAVTNPVIVHFTSSFLNDRPWILGAKHPYKESWFRELNKSTLTMKMLDQTSFLKIIFEKLPRHIAINIFGILQAYLRPIFKRT</sequence>
<keyword evidence="2 4" id="KW-0808">Transferase</keyword>
<dbReference type="InterPro" id="IPR029044">
    <property type="entry name" value="Nucleotide-diphossugar_trans"/>
</dbReference>
<proteinExistence type="predicted"/>
<organism evidence="4">
    <name type="scientific">Lactiplantibacillus paraplantarum</name>
    <dbReference type="NCBI Taxonomy" id="60520"/>
    <lineage>
        <taxon>Bacteria</taxon>
        <taxon>Bacillati</taxon>
        <taxon>Bacillota</taxon>
        <taxon>Bacilli</taxon>
        <taxon>Lactobacillales</taxon>
        <taxon>Lactobacillaceae</taxon>
        <taxon>Lactiplantibacillus</taxon>
    </lineage>
</organism>
<protein>
    <submittedName>
        <fullName evidence="4">Glycosyl transferase family 8</fullName>
    </submittedName>
</protein>
<accession>T2KG48</accession>
<dbReference type="InterPro" id="IPR002495">
    <property type="entry name" value="Glyco_trans_8"/>
</dbReference>
<dbReference type="GO" id="GO:0046872">
    <property type="term" value="F:metal ion binding"/>
    <property type="evidence" value="ECO:0007669"/>
    <property type="project" value="UniProtKB-KW"/>
</dbReference>
<dbReference type="CDD" id="cd04194">
    <property type="entry name" value="GT8_A4GalT_like"/>
    <property type="match status" value="1"/>
</dbReference>
<dbReference type="GO" id="GO:0016757">
    <property type="term" value="F:glycosyltransferase activity"/>
    <property type="evidence" value="ECO:0007669"/>
    <property type="project" value="UniProtKB-KW"/>
</dbReference>
<keyword evidence="3" id="KW-0479">Metal-binding</keyword>
<dbReference type="Pfam" id="PF01501">
    <property type="entry name" value="Glyco_transf_8"/>
    <property type="match status" value="1"/>
</dbReference>
<dbReference type="PANTHER" id="PTHR13778">
    <property type="entry name" value="GLYCOSYLTRANSFERASE 8 DOMAIN-CONTAINING PROTEIN"/>
    <property type="match status" value="1"/>
</dbReference>
<dbReference type="EMBL" id="HG316787">
    <property type="protein sequence ID" value="CDF77682.1"/>
    <property type="molecule type" value="Genomic_DNA"/>
</dbReference>
<evidence type="ECO:0000313" key="4">
    <source>
        <dbReference type="EMBL" id="CDF77682.1"/>
    </source>
</evidence>
<evidence type="ECO:0000256" key="1">
    <source>
        <dbReference type="ARBA" id="ARBA00022676"/>
    </source>
</evidence>
<dbReference type="InterPro" id="IPR050748">
    <property type="entry name" value="Glycosyltrans_8_dom-fam"/>
</dbReference>
<dbReference type="Gene3D" id="3.90.550.10">
    <property type="entry name" value="Spore Coat Polysaccharide Biosynthesis Protein SpsA, Chain A"/>
    <property type="match status" value="1"/>
</dbReference>
<dbReference type="SUPFAM" id="SSF53448">
    <property type="entry name" value="Nucleotide-diphospho-sugar transferases"/>
    <property type="match status" value="1"/>
</dbReference>
<keyword evidence="1" id="KW-0328">Glycosyltransferase</keyword>
<evidence type="ECO:0000256" key="3">
    <source>
        <dbReference type="ARBA" id="ARBA00022723"/>
    </source>
</evidence>